<dbReference type="RefSeq" id="WP_335960188.1">
    <property type="nucleotide sequence ID" value="NZ_JAXBLX010000009.1"/>
</dbReference>
<reference evidence="1 2" key="1">
    <citation type="submission" date="2024-09" db="EMBL/GenBank/DDBJ databases">
        <authorList>
            <person name="Sun Q."/>
            <person name="Mori K."/>
        </authorList>
    </citation>
    <scope>NUCLEOTIDE SEQUENCE [LARGE SCALE GENOMIC DNA]</scope>
    <source>
        <strain evidence="1 2">NCAIM B.02610</strain>
    </source>
</reference>
<name>A0ABV6KAV3_9BACI</name>
<keyword evidence="2" id="KW-1185">Reference proteome</keyword>
<gene>
    <name evidence="1" type="ORF">ACFFHM_07870</name>
</gene>
<proteinExistence type="predicted"/>
<sequence>MIEANTIELLDERMEVEVLNIIIPQIEVSGTKRASYIHIIANCIIVIQSFFTRENPPKKVGLSVNNVARDYRSKSQTAQSPLRKARFSH</sequence>
<evidence type="ECO:0008006" key="3">
    <source>
        <dbReference type="Google" id="ProtNLM"/>
    </source>
</evidence>
<evidence type="ECO:0000313" key="2">
    <source>
        <dbReference type="Proteomes" id="UP001589838"/>
    </source>
</evidence>
<evidence type="ECO:0000313" key="1">
    <source>
        <dbReference type="EMBL" id="MFC0470441.1"/>
    </source>
</evidence>
<accession>A0ABV6KAV3</accession>
<dbReference type="Proteomes" id="UP001589838">
    <property type="component" value="Unassembled WGS sequence"/>
</dbReference>
<dbReference type="EMBL" id="JBHLUX010000020">
    <property type="protein sequence ID" value="MFC0470441.1"/>
    <property type="molecule type" value="Genomic_DNA"/>
</dbReference>
<organism evidence="1 2">
    <name type="scientific">Halalkalibacter kiskunsagensis</name>
    <dbReference type="NCBI Taxonomy" id="1548599"/>
    <lineage>
        <taxon>Bacteria</taxon>
        <taxon>Bacillati</taxon>
        <taxon>Bacillota</taxon>
        <taxon>Bacilli</taxon>
        <taxon>Bacillales</taxon>
        <taxon>Bacillaceae</taxon>
        <taxon>Halalkalibacter</taxon>
    </lineage>
</organism>
<comment type="caution">
    <text evidence="1">The sequence shown here is derived from an EMBL/GenBank/DDBJ whole genome shotgun (WGS) entry which is preliminary data.</text>
</comment>
<protein>
    <recommendedName>
        <fullName evidence="3">Transposase</fullName>
    </recommendedName>
</protein>